<dbReference type="InterPro" id="IPR014776">
    <property type="entry name" value="4pyrrole_Mease_sub2"/>
</dbReference>
<dbReference type="GO" id="GO:0004851">
    <property type="term" value="F:uroporphyrin-III C-methyltransferase activity"/>
    <property type="evidence" value="ECO:0007669"/>
    <property type="project" value="UniProtKB-EC"/>
</dbReference>
<dbReference type="InterPro" id="IPR035996">
    <property type="entry name" value="4pyrrol_Methylase_sf"/>
</dbReference>
<evidence type="ECO:0000259" key="10">
    <source>
        <dbReference type="Pfam" id="PF00590"/>
    </source>
</evidence>
<evidence type="ECO:0000313" key="12">
    <source>
        <dbReference type="EMBL" id="SPD75811.1"/>
    </source>
</evidence>
<comment type="pathway">
    <text evidence="9">Cofactor biosynthesis; adenosylcobalamin biosynthesis; precorrin-2 from uroporphyrinogen III: step 1/1.</text>
</comment>
<evidence type="ECO:0000259" key="11">
    <source>
        <dbReference type="Pfam" id="PF02602"/>
    </source>
</evidence>
<dbReference type="InterPro" id="IPR003043">
    <property type="entry name" value="Uropor_MeTrfase_CS"/>
</dbReference>
<dbReference type="InterPro" id="IPR000878">
    <property type="entry name" value="4pyrrol_Mease"/>
</dbReference>
<feature type="domain" description="Tetrapyrrole biosynthesis uroporphyrinogen III synthase" evidence="11">
    <location>
        <begin position="273"/>
        <end position="503"/>
    </location>
</feature>
<dbReference type="FunFam" id="3.40.50.10090:FF:000001">
    <property type="entry name" value="Bifunctional uroporphyrinogen-III C-methyltransferase/uroporphyrinogen-III synthase"/>
    <property type="match status" value="1"/>
</dbReference>
<dbReference type="Gene3D" id="3.30.950.10">
    <property type="entry name" value="Methyltransferase, Cobalt-precorrin-4 Transmethylase, Domain 2"/>
    <property type="match status" value="1"/>
</dbReference>
<dbReference type="AlphaFoldDB" id="A0A445N2A1"/>
<dbReference type="Pfam" id="PF02602">
    <property type="entry name" value="HEM4"/>
    <property type="match status" value="1"/>
</dbReference>
<dbReference type="FunFam" id="3.40.1010.10:FF:000001">
    <property type="entry name" value="Siroheme synthase"/>
    <property type="match status" value="1"/>
</dbReference>
<dbReference type="UniPathway" id="UPA00262">
    <property type="reaction ID" value="UER00211"/>
</dbReference>
<dbReference type="PANTHER" id="PTHR45790">
    <property type="entry name" value="SIROHEME SYNTHASE-RELATED"/>
    <property type="match status" value="1"/>
</dbReference>
<evidence type="ECO:0000256" key="8">
    <source>
        <dbReference type="ARBA" id="ARBA00025705"/>
    </source>
</evidence>
<feature type="domain" description="Tetrapyrrole methylase" evidence="10">
    <location>
        <begin position="9"/>
        <end position="220"/>
    </location>
</feature>
<accession>A0A445N2A1</accession>
<dbReference type="SUPFAM" id="SSF69618">
    <property type="entry name" value="HemD-like"/>
    <property type="match status" value="1"/>
</dbReference>
<evidence type="ECO:0000256" key="3">
    <source>
        <dbReference type="ARBA" id="ARBA00022573"/>
    </source>
</evidence>
<dbReference type="NCBIfam" id="NF004790">
    <property type="entry name" value="PRK06136.1"/>
    <property type="match status" value="1"/>
</dbReference>
<dbReference type="InterPro" id="IPR003754">
    <property type="entry name" value="4pyrrol_synth_uPrphyn_synth"/>
</dbReference>
<dbReference type="InterPro" id="IPR036108">
    <property type="entry name" value="4pyrrol_syn_uPrphyn_synt_sf"/>
</dbReference>
<proteinExistence type="inferred from homology"/>
<keyword evidence="4 12" id="KW-0489">Methyltransferase</keyword>
<dbReference type="FunFam" id="3.30.950.10:FF:000001">
    <property type="entry name" value="Siroheme synthase"/>
    <property type="match status" value="1"/>
</dbReference>
<evidence type="ECO:0000256" key="9">
    <source>
        <dbReference type="ARBA" id="ARBA00060548"/>
    </source>
</evidence>
<gene>
    <name evidence="12" type="primary">cobA</name>
    <name evidence="12" type="ORF">PITCH_A760021</name>
</gene>
<dbReference type="Gene3D" id="3.40.50.10090">
    <property type="match status" value="2"/>
</dbReference>
<dbReference type="PROSITE" id="PS00839">
    <property type="entry name" value="SUMT_1"/>
    <property type="match status" value="1"/>
</dbReference>
<evidence type="ECO:0000256" key="4">
    <source>
        <dbReference type="ARBA" id="ARBA00022603"/>
    </source>
</evidence>
<keyword evidence="5 12" id="KW-0808">Transferase</keyword>
<dbReference type="PANTHER" id="PTHR45790:SF3">
    <property type="entry name" value="S-ADENOSYL-L-METHIONINE-DEPENDENT UROPORPHYRINOGEN III METHYLTRANSFERASE, CHLOROPLASTIC"/>
    <property type="match status" value="1"/>
</dbReference>
<evidence type="ECO:0000256" key="2">
    <source>
        <dbReference type="ARBA" id="ARBA00012162"/>
    </source>
</evidence>
<reference evidence="12" key="1">
    <citation type="submission" date="2018-01" db="EMBL/GenBank/DDBJ databases">
        <authorList>
            <person name="Regsiter A."/>
            <person name="William W."/>
        </authorList>
    </citation>
    <scope>NUCLEOTIDE SEQUENCE</scope>
    <source>
        <strain evidence="12">TRIP AH-1</strain>
    </source>
</reference>
<dbReference type="InterPro" id="IPR006366">
    <property type="entry name" value="CobA/CysG_C"/>
</dbReference>
<name>A0A445N2A1_9BACT</name>
<dbReference type="Gene3D" id="3.40.1010.10">
    <property type="entry name" value="Cobalt-precorrin-4 Transmethylase, Domain 1"/>
    <property type="match status" value="1"/>
</dbReference>
<dbReference type="GO" id="GO:0004852">
    <property type="term" value="F:uroporphyrinogen-III synthase activity"/>
    <property type="evidence" value="ECO:0007669"/>
    <property type="project" value="InterPro"/>
</dbReference>
<evidence type="ECO:0000256" key="6">
    <source>
        <dbReference type="ARBA" id="ARBA00022691"/>
    </source>
</evidence>
<dbReference type="EMBL" id="OJIN01000221">
    <property type="protein sequence ID" value="SPD75811.1"/>
    <property type="molecule type" value="Genomic_DNA"/>
</dbReference>
<dbReference type="InterPro" id="IPR014777">
    <property type="entry name" value="4pyrrole_Mease_sub1"/>
</dbReference>
<dbReference type="Pfam" id="PF00590">
    <property type="entry name" value="TP_methylase"/>
    <property type="match status" value="1"/>
</dbReference>
<dbReference type="EC" id="2.1.1.107" evidence="2"/>
<keyword evidence="7" id="KW-0627">Porphyrin biosynthesis</keyword>
<protein>
    <recommendedName>
        <fullName evidence="2">uroporphyrinogen-III C-methyltransferase</fullName>
        <ecNumber evidence="2">2.1.1.107</ecNumber>
    </recommendedName>
</protein>
<dbReference type="GO" id="GO:0032259">
    <property type="term" value="P:methylation"/>
    <property type="evidence" value="ECO:0007669"/>
    <property type="project" value="UniProtKB-KW"/>
</dbReference>
<evidence type="ECO:0000256" key="1">
    <source>
        <dbReference type="ARBA" id="ARBA00005879"/>
    </source>
</evidence>
<evidence type="ECO:0000256" key="7">
    <source>
        <dbReference type="ARBA" id="ARBA00023244"/>
    </source>
</evidence>
<comment type="pathway">
    <text evidence="8">Porphyrin-containing compound metabolism; siroheme biosynthesis; precorrin-2 from uroporphyrinogen III: step 1/1.</text>
</comment>
<dbReference type="NCBIfam" id="TIGR01469">
    <property type="entry name" value="cobA_cysG_Cterm"/>
    <property type="match status" value="1"/>
</dbReference>
<dbReference type="InterPro" id="IPR050161">
    <property type="entry name" value="Siro_Cobalamin_biosynth"/>
</dbReference>
<dbReference type="CDD" id="cd11642">
    <property type="entry name" value="SUMT"/>
    <property type="match status" value="1"/>
</dbReference>
<dbReference type="GO" id="GO:0019354">
    <property type="term" value="P:siroheme biosynthetic process"/>
    <property type="evidence" value="ECO:0007669"/>
    <property type="project" value="UniProtKB-UniPathway"/>
</dbReference>
<keyword evidence="6" id="KW-0949">S-adenosyl-L-methionine</keyword>
<organism evidence="12">
    <name type="scientific">uncultured Desulfobacterium sp</name>
    <dbReference type="NCBI Taxonomy" id="201089"/>
    <lineage>
        <taxon>Bacteria</taxon>
        <taxon>Pseudomonadati</taxon>
        <taxon>Thermodesulfobacteriota</taxon>
        <taxon>Desulfobacteria</taxon>
        <taxon>Desulfobacterales</taxon>
        <taxon>Desulfobacteriaceae</taxon>
        <taxon>Desulfobacterium</taxon>
        <taxon>environmental samples</taxon>
    </lineage>
</organism>
<comment type="similarity">
    <text evidence="1">Belongs to the precorrin methyltransferase family.</text>
</comment>
<keyword evidence="3" id="KW-0169">Cobalamin biosynthesis</keyword>
<dbReference type="GO" id="GO:0009236">
    <property type="term" value="P:cobalamin biosynthetic process"/>
    <property type="evidence" value="ECO:0007669"/>
    <property type="project" value="UniProtKB-KW"/>
</dbReference>
<sequence length="521" mass="57033">MTKSKKGIVYLVGAGPGDPGLLTIKGKECISEADVVIYDYLANKTFLDYARKDAEIIYVGKSGGCHTMSQDEINEMIIKKGQEGHTVVRLKGGDPYIFGRGGEEAQECFKAGLAFEVIPGISSAIAVPAYAGIPLTHRDYTATVTFITGHESPEKEESNIAWDKVATSAGTLVFLMGVGNLPNITERLMQHGRSGDTPVAVIRRGTVSEQKTLTGNLDNIARMVKDCGMKPPAIIVVGEVVKLRDELNWFENRPLFGKRIVVTRARQQASGFVSDLTRLGAQCIEFPTIEIAPPQSWGALDKAIDHLEDFQWLLFTSVNGVKYFLERLKFHHKDIRDLKGLKIGAIGPKTAEAWTTLGIIPDLLPDEYRAEAVIECFKKIGPIEGLKILLPRASSARDVLPDELTKMGVEISVVPAYQTILADQNTQKAREMLKDSKVDMVTFTSSSTVLNFIDMFSEDSAELIKWMNHVAVACIGPITAETARKKGLSVDLCPAVYTIEALTDSIVDYYSNPAALGCKMD</sequence>
<evidence type="ECO:0000256" key="5">
    <source>
        <dbReference type="ARBA" id="ARBA00022679"/>
    </source>
</evidence>
<dbReference type="CDD" id="cd06578">
    <property type="entry name" value="HemD"/>
    <property type="match status" value="1"/>
</dbReference>
<dbReference type="SUPFAM" id="SSF53790">
    <property type="entry name" value="Tetrapyrrole methylase"/>
    <property type="match status" value="1"/>
</dbReference>